<comment type="caution">
    <text evidence="2">The sequence shown here is derived from an EMBL/GenBank/DDBJ whole genome shotgun (WGS) entry which is preliminary data.</text>
</comment>
<dbReference type="OMA" id="PEPLMET"/>
<evidence type="ECO:0000313" key="3">
    <source>
        <dbReference type="Proteomes" id="UP000198287"/>
    </source>
</evidence>
<feature type="compositionally biased region" description="Basic and acidic residues" evidence="1">
    <location>
        <begin position="21"/>
        <end position="49"/>
    </location>
</feature>
<gene>
    <name evidence="2" type="ORF">Fcan01_13442</name>
</gene>
<feature type="region of interest" description="Disordered" evidence="1">
    <location>
        <begin position="632"/>
        <end position="768"/>
    </location>
</feature>
<feature type="compositionally biased region" description="Acidic residues" evidence="1">
    <location>
        <begin position="1097"/>
        <end position="1121"/>
    </location>
</feature>
<feature type="compositionally biased region" description="Basic residues" evidence="1">
    <location>
        <begin position="836"/>
        <end position="847"/>
    </location>
</feature>
<proteinExistence type="predicted"/>
<feature type="compositionally biased region" description="Acidic residues" evidence="1">
    <location>
        <begin position="632"/>
        <end position="644"/>
    </location>
</feature>
<dbReference type="Pfam" id="PF15335">
    <property type="entry name" value="CAAP1"/>
    <property type="match status" value="1"/>
</dbReference>
<dbReference type="STRING" id="158441.A0A226E5A6"/>
<keyword evidence="3" id="KW-1185">Reference proteome</keyword>
<feature type="region of interest" description="Disordered" evidence="1">
    <location>
        <begin position="323"/>
        <end position="409"/>
    </location>
</feature>
<feature type="compositionally biased region" description="Polar residues" evidence="1">
    <location>
        <begin position="890"/>
        <end position="900"/>
    </location>
</feature>
<feature type="compositionally biased region" description="Basic residues" evidence="1">
    <location>
        <begin position="384"/>
        <end position="398"/>
    </location>
</feature>
<feature type="compositionally biased region" description="Basic and acidic residues" evidence="1">
    <location>
        <begin position="1"/>
        <end position="10"/>
    </location>
</feature>
<feature type="compositionally biased region" description="Acidic residues" evidence="1">
    <location>
        <begin position="730"/>
        <end position="739"/>
    </location>
</feature>
<name>A0A226E5A6_FOLCA</name>
<feature type="compositionally biased region" description="Basic and acidic residues" evidence="1">
    <location>
        <begin position="863"/>
        <end position="872"/>
    </location>
</feature>
<dbReference type="Proteomes" id="UP000198287">
    <property type="component" value="Unassembled WGS sequence"/>
</dbReference>
<dbReference type="EMBL" id="LNIX01000007">
    <property type="protein sequence ID" value="OXA51696.1"/>
    <property type="molecule type" value="Genomic_DNA"/>
</dbReference>
<feature type="compositionally biased region" description="Basic residues" evidence="1">
    <location>
        <begin position="200"/>
        <end position="209"/>
    </location>
</feature>
<evidence type="ECO:0000256" key="1">
    <source>
        <dbReference type="SAM" id="MobiDB-lite"/>
    </source>
</evidence>
<feature type="compositionally biased region" description="Basic and acidic residues" evidence="1">
    <location>
        <begin position="156"/>
        <end position="173"/>
    </location>
</feature>
<protein>
    <submittedName>
        <fullName evidence="2">Uncharacterized protein</fullName>
    </submittedName>
</protein>
<feature type="compositionally biased region" description="Low complexity" evidence="1">
    <location>
        <begin position="848"/>
        <end position="857"/>
    </location>
</feature>
<accession>A0A226E5A6</accession>
<dbReference type="GO" id="GO:0042981">
    <property type="term" value="P:regulation of apoptotic process"/>
    <property type="evidence" value="ECO:0007669"/>
    <property type="project" value="InterPro"/>
</dbReference>
<dbReference type="AlphaFoldDB" id="A0A226E5A6"/>
<reference evidence="2 3" key="1">
    <citation type="submission" date="2015-12" db="EMBL/GenBank/DDBJ databases">
        <title>The genome of Folsomia candida.</title>
        <authorList>
            <person name="Faddeeva A."/>
            <person name="Derks M.F."/>
            <person name="Anvar Y."/>
            <person name="Smit S."/>
            <person name="Van Straalen N."/>
            <person name="Roelofs D."/>
        </authorList>
    </citation>
    <scope>NUCLEOTIDE SEQUENCE [LARGE SCALE GENOMIC DNA]</scope>
    <source>
        <strain evidence="2 3">VU population</strain>
        <tissue evidence="2">Whole body</tissue>
    </source>
</reference>
<feature type="region of interest" description="Disordered" evidence="1">
    <location>
        <begin position="100"/>
        <end position="230"/>
    </location>
</feature>
<feature type="compositionally biased region" description="Basic and acidic residues" evidence="1">
    <location>
        <begin position="186"/>
        <end position="199"/>
    </location>
</feature>
<feature type="compositionally biased region" description="Polar residues" evidence="1">
    <location>
        <begin position="1015"/>
        <end position="1029"/>
    </location>
</feature>
<feature type="region of interest" description="Disordered" evidence="1">
    <location>
        <begin position="787"/>
        <end position="1121"/>
    </location>
</feature>
<feature type="region of interest" description="Disordered" evidence="1">
    <location>
        <begin position="502"/>
        <end position="522"/>
    </location>
</feature>
<evidence type="ECO:0000313" key="2">
    <source>
        <dbReference type="EMBL" id="OXA51696.1"/>
    </source>
</evidence>
<feature type="compositionally biased region" description="Polar residues" evidence="1">
    <location>
        <begin position="690"/>
        <end position="704"/>
    </location>
</feature>
<feature type="compositionally biased region" description="Basic and acidic residues" evidence="1">
    <location>
        <begin position="645"/>
        <end position="671"/>
    </location>
</feature>
<organism evidence="2 3">
    <name type="scientific">Folsomia candida</name>
    <name type="common">Springtail</name>
    <dbReference type="NCBI Taxonomy" id="158441"/>
    <lineage>
        <taxon>Eukaryota</taxon>
        <taxon>Metazoa</taxon>
        <taxon>Ecdysozoa</taxon>
        <taxon>Arthropoda</taxon>
        <taxon>Hexapoda</taxon>
        <taxon>Collembola</taxon>
        <taxon>Entomobryomorpha</taxon>
        <taxon>Isotomoidea</taxon>
        <taxon>Isotomidae</taxon>
        <taxon>Proisotominae</taxon>
        <taxon>Folsomia</taxon>
    </lineage>
</organism>
<sequence length="1121" mass="125911">MSRYQDRGGGDHSGGYRHPLRVPDRYVARGRDVGNRDYGRDRDVGRPFQREMMNPYQRSRGGRGYEEPIYQHPPIGNYPPQTTTAYFNECVRPPGLIKKYPNYEPFHPPPSENFQYPEFMRPPTVKHKQRQSSRSRSRSCSRSRSRSRSRPRSRSRSRDRERHHYQRDREYHIRSYSPRRRRKSRSPGERRSRSRDDSHHRTRSSRSRSKSRETSVSHSDGGRSDHKIEPSTLKYWEQAENNGDDSEVDLEIDLHPLAYHVHSRKRLLTEAVRSLKGKRLKAMIPPLIKDMSIERLEGECLKILEDIDSETILNILEGKMGASLENSDNKETPVESASVASKEVVKKHKKKKATEATNKTKKIKKSEEQKAKERKKKLAEAQKSKKKKKKAKAKKEKRKTSEQQSSAAPTKSLMELLELEYRAKAIKALLRTQGVTGLDIDLAVGNDVSEVVNDLKVNGLTRAGHQPALGIQNTTTVPVASCPALKKKMAENLETSLPPEVISSNQLGRAPSTDTISGTSCISSSEENDVQVKHGNLLSQVDEALNSEVSISDSNLSPSNNNANSFVLESCATAAKVNQLDGNQLRLKLLQKYKIRAKRVQKAKKKETVMPPVVKEHDDVLDLHADDKLIYEGDEDDEGDEEKVESEQEHVTTDNDGEKSELEHEEEKDLMSDQEEQDPEKERDSEQETLEASRQIESSQNNSVASPEEESAPEFGDNQSSTDRSPSVQDFEEGDDDVEVLVHGPTDVTADHNNIQEDQTTGISTKEVDNLEGEVPLHVTFVVEGLSEAEEGEVISAESDMGEKSVCEYSEDSNLLEAASSSPRRRLSKRSERFTSKSKSKKSRSPTKTKSLSSSPSKSRRQNQRDAIESRAKSTSPLPSPSPKQKSDRSSPVQFITNFDASPKSLDDSDQDSENNSTPVARSIIRPKPGPMKINMPTSLPVMHGCPTQDEVSNLSRSDDASENEEDEKTLGKSGKESVAGEVGSNSEVSIKGKENDDGDEDDPQPITWYERWFQSKSMQKMVKTNNIQKKLKKKLKKTPHKAKSPPPPPDLSKDAGQPIIGSIEEYEQLFGKRKPASSQLDQSVQSLTEPQQKPEEDPEEQDDEDDDVLWGDIIGDDDAG</sequence>
<feature type="region of interest" description="Disordered" evidence="1">
    <location>
        <begin position="602"/>
        <end position="621"/>
    </location>
</feature>
<feature type="compositionally biased region" description="Basic residues" evidence="1">
    <location>
        <begin position="1030"/>
        <end position="1044"/>
    </location>
</feature>
<feature type="compositionally biased region" description="Basic and acidic residues" evidence="1">
    <location>
        <begin position="210"/>
        <end position="229"/>
    </location>
</feature>
<feature type="compositionally biased region" description="Polar residues" evidence="1">
    <location>
        <begin position="1077"/>
        <end position="1089"/>
    </location>
</feature>
<feature type="compositionally biased region" description="Basic residues" evidence="1">
    <location>
        <begin position="124"/>
        <end position="155"/>
    </location>
</feature>
<feature type="compositionally biased region" description="Polar residues" evidence="1">
    <location>
        <begin position="751"/>
        <end position="764"/>
    </location>
</feature>
<feature type="compositionally biased region" description="Polar residues" evidence="1">
    <location>
        <begin position="717"/>
        <end position="728"/>
    </location>
</feature>
<dbReference type="InterPro" id="IPR038991">
    <property type="entry name" value="CAAP1"/>
</dbReference>
<feature type="region of interest" description="Disordered" evidence="1">
    <location>
        <begin position="1"/>
        <end position="81"/>
    </location>
</feature>
<dbReference type="OrthoDB" id="10064012at2759"/>